<keyword evidence="4 9" id="KW-0812">Transmembrane</keyword>
<gene>
    <name evidence="12" type="ORF">GDO81_004461</name>
    <name evidence="13" type="ORF">GDO81_006458</name>
</gene>
<feature type="transmembrane region" description="Helical" evidence="10">
    <location>
        <begin position="84"/>
        <end position="111"/>
    </location>
</feature>
<evidence type="ECO:0000256" key="9">
    <source>
        <dbReference type="RuleBase" id="RU000688"/>
    </source>
</evidence>
<keyword evidence="6 10" id="KW-1133">Transmembrane helix</keyword>
<dbReference type="PROSITE" id="PS50262">
    <property type="entry name" value="G_PROTEIN_RECEP_F1_2"/>
    <property type="match status" value="1"/>
</dbReference>
<evidence type="ECO:0000313" key="13">
    <source>
        <dbReference type="EMBL" id="KAG8589607.1"/>
    </source>
</evidence>
<organism evidence="13 14">
    <name type="scientific">Engystomops pustulosus</name>
    <name type="common">Tungara frog</name>
    <name type="synonym">Physalaemus pustulosus</name>
    <dbReference type="NCBI Taxonomy" id="76066"/>
    <lineage>
        <taxon>Eukaryota</taxon>
        <taxon>Metazoa</taxon>
        <taxon>Chordata</taxon>
        <taxon>Craniata</taxon>
        <taxon>Vertebrata</taxon>
        <taxon>Euteleostomi</taxon>
        <taxon>Amphibia</taxon>
        <taxon>Batrachia</taxon>
        <taxon>Anura</taxon>
        <taxon>Neobatrachia</taxon>
        <taxon>Hyloidea</taxon>
        <taxon>Leptodactylidae</taxon>
        <taxon>Leiuperinae</taxon>
        <taxon>Engystomops</taxon>
    </lineage>
</organism>
<keyword evidence="5 10" id="KW-0552">Olfaction</keyword>
<feature type="transmembrane region" description="Helical" evidence="10">
    <location>
        <begin position="132"/>
        <end position="153"/>
    </location>
</feature>
<evidence type="ECO:0000256" key="6">
    <source>
        <dbReference type="ARBA" id="ARBA00022989"/>
    </source>
</evidence>
<dbReference type="SUPFAM" id="SSF81321">
    <property type="entry name" value="Family A G protein-coupled receptor-like"/>
    <property type="match status" value="1"/>
</dbReference>
<feature type="transmembrane region" description="Helical" evidence="10">
    <location>
        <begin position="48"/>
        <end position="64"/>
    </location>
</feature>
<dbReference type="Pfam" id="PF13853">
    <property type="entry name" value="7tm_4"/>
    <property type="match status" value="1"/>
</dbReference>
<evidence type="ECO:0000256" key="7">
    <source>
        <dbReference type="ARBA" id="ARBA00023136"/>
    </source>
</evidence>
<sequence length="303" mass="34531">MEVILMGFSRDIKTNIALFLIFLLVYVITCVGNCIIICVIIFSSQLHVPMYFFLCILSFLDLSYSTTVTPKLLSDLLSTVPEISIGACAIQLYLILLLGGTECLLLTLMAYDRYLAICRPLHYPVLMKWRTCYWLAVIMGLLGFIMFFLPSLLMPLPICYPNQLNHFMCEVLALLKLACVKTYLRELLIFYMSFMSLLIPFIFILISYTCILASVLKIRTTGRSKAFSTCTSHIAVVGLFFGTGMTMYFGPPSMYSSNREKYISVFYGILTPMLNPIIYSLNNRDVKVSLKKVLSKIKQYEMI</sequence>
<dbReference type="PRINTS" id="PR00237">
    <property type="entry name" value="GPCRRHODOPSN"/>
</dbReference>
<evidence type="ECO:0000313" key="12">
    <source>
        <dbReference type="EMBL" id="KAG8552272.1"/>
    </source>
</evidence>
<feature type="transmembrane region" description="Helical" evidence="10">
    <location>
        <begin position="188"/>
        <end position="215"/>
    </location>
</feature>
<keyword evidence="9" id="KW-0675">Receptor</keyword>
<keyword evidence="14" id="KW-1185">Reference proteome</keyword>
<dbReference type="GO" id="GO:0004930">
    <property type="term" value="F:G protein-coupled receptor activity"/>
    <property type="evidence" value="ECO:0007669"/>
    <property type="project" value="UniProtKB-KW"/>
</dbReference>
<feature type="transmembrane region" description="Helical" evidence="10">
    <location>
        <begin position="227"/>
        <end position="250"/>
    </location>
</feature>
<feature type="domain" description="G-protein coupled receptors family 1 profile" evidence="11">
    <location>
        <begin position="32"/>
        <end position="279"/>
    </location>
</feature>
<comment type="subcellular location">
    <subcellularLocation>
        <location evidence="1 10">Cell membrane</location>
        <topology evidence="1 10">Multi-pass membrane protein</topology>
    </subcellularLocation>
</comment>
<comment type="similarity">
    <text evidence="9">Belongs to the G-protein coupled receptor 1 family.</text>
</comment>
<dbReference type="InterPro" id="IPR000276">
    <property type="entry name" value="GPCR_Rhodpsn"/>
</dbReference>
<evidence type="ECO:0000313" key="14">
    <source>
        <dbReference type="Proteomes" id="UP000824782"/>
    </source>
</evidence>
<keyword evidence="3 10" id="KW-0716">Sensory transduction</keyword>
<dbReference type="EMBL" id="WNYA01000002">
    <property type="protein sequence ID" value="KAG8589607.1"/>
    <property type="molecule type" value="Genomic_DNA"/>
</dbReference>
<dbReference type="PRINTS" id="PR00245">
    <property type="entry name" value="OLFACTORYR"/>
</dbReference>
<feature type="transmembrane region" description="Helical" evidence="10">
    <location>
        <begin position="16"/>
        <end position="41"/>
    </location>
</feature>
<feature type="transmembrane region" description="Helical" evidence="10">
    <location>
        <begin position="262"/>
        <end position="282"/>
    </location>
</feature>
<evidence type="ECO:0000256" key="3">
    <source>
        <dbReference type="ARBA" id="ARBA00022606"/>
    </source>
</evidence>
<protein>
    <recommendedName>
        <fullName evidence="10">Olfactory receptor</fullName>
    </recommendedName>
</protein>
<keyword evidence="8 9" id="KW-0807">Transducer</keyword>
<proteinExistence type="inferred from homology"/>
<evidence type="ECO:0000256" key="8">
    <source>
        <dbReference type="ARBA" id="ARBA00023224"/>
    </source>
</evidence>
<comment type="caution">
    <text evidence="13">The sequence shown here is derived from an EMBL/GenBank/DDBJ whole genome shotgun (WGS) entry which is preliminary data.</text>
</comment>
<reference evidence="13" key="1">
    <citation type="thesis" date="2020" institute="ProQuest LLC" country="789 East Eisenhower Parkway, Ann Arbor, MI, USA">
        <title>Comparative Genomics and Chromosome Evolution.</title>
        <authorList>
            <person name="Mudd A.B."/>
        </authorList>
    </citation>
    <scope>NUCLEOTIDE SEQUENCE</scope>
    <source>
        <strain evidence="13">237g6f4</strain>
        <tissue evidence="13">Blood</tissue>
    </source>
</reference>
<evidence type="ECO:0000256" key="10">
    <source>
        <dbReference type="RuleBase" id="RU363047"/>
    </source>
</evidence>
<evidence type="ECO:0000256" key="2">
    <source>
        <dbReference type="ARBA" id="ARBA00022475"/>
    </source>
</evidence>
<dbReference type="Proteomes" id="UP000824782">
    <property type="component" value="Unassembled WGS sequence"/>
</dbReference>
<dbReference type="CDD" id="cd13954">
    <property type="entry name" value="7tmA_OR"/>
    <property type="match status" value="1"/>
</dbReference>
<dbReference type="Gene3D" id="1.20.1070.10">
    <property type="entry name" value="Rhodopsin 7-helix transmembrane proteins"/>
    <property type="match status" value="1"/>
</dbReference>
<keyword evidence="2 10" id="KW-1003">Cell membrane</keyword>
<evidence type="ECO:0000259" key="11">
    <source>
        <dbReference type="PROSITE" id="PS50262"/>
    </source>
</evidence>
<dbReference type="PROSITE" id="PS00237">
    <property type="entry name" value="G_PROTEIN_RECEP_F1_1"/>
    <property type="match status" value="1"/>
</dbReference>
<evidence type="ECO:0000256" key="1">
    <source>
        <dbReference type="ARBA" id="ARBA00004651"/>
    </source>
</evidence>
<dbReference type="InterPro" id="IPR000725">
    <property type="entry name" value="Olfact_rcpt"/>
</dbReference>
<dbReference type="InterPro" id="IPR017452">
    <property type="entry name" value="GPCR_Rhodpsn_7TM"/>
</dbReference>
<evidence type="ECO:0000256" key="5">
    <source>
        <dbReference type="ARBA" id="ARBA00022725"/>
    </source>
</evidence>
<dbReference type="EMBL" id="WNYA01000011">
    <property type="protein sequence ID" value="KAG8552272.1"/>
    <property type="molecule type" value="Genomic_DNA"/>
</dbReference>
<accession>A0AAV7D031</accession>
<dbReference type="AlphaFoldDB" id="A0AAV7D031"/>
<dbReference type="FunFam" id="1.20.1070.10:FF:000001">
    <property type="entry name" value="Olfactory receptor"/>
    <property type="match status" value="1"/>
</dbReference>
<dbReference type="PANTHER" id="PTHR26453">
    <property type="entry name" value="OLFACTORY RECEPTOR"/>
    <property type="match status" value="1"/>
</dbReference>
<name>A0AAV7D031_ENGPU</name>
<evidence type="ECO:0000256" key="4">
    <source>
        <dbReference type="ARBA" id="ARBA00022692"/>
    </source>
</evidence>
<dbReference type="GO" id="GO:0004984">
    <property type="term" value="F:olfactory receptor activity"/>
    <property type="evidence" value="ECO:0007669"/>
    <property type="project" value="InterPro"/>
</dbReference>
<dbReference type="GO" id="GO:0005886">
    <property type="term" value="C:plasma membrane"/>
    <property type="evidence" value="ECO:0007669"/>
    <property type="project" value="UniProtKB-SubCell"/>
</dbReference>
<keyword evidence="7 10" id="KW-0472">Membrane</keyword>
<keyword evidence="9" id="KW-0297">G-protein coupled receptor</keyword>